<feature type="signal peptide" evidence="1">
    <location>
        <begin position="1"/>
        <end position="20"/>
    </location>
</feature>
<name>A0ABW2UQP9_9RHOB</name>
<dbReference type="SUPFAM" id="SSF47473">
    <property type="entry name" value="EF-hand"/>
    <property type="match status" value="1"/>
</dbReference>
<feature type="domain" description="EF-hand" evidence="2">
    <location>
        <begin position="14"/>
        <end position="49"/>
    </location>
</feature>
<proteinExistence type="predicted"/>
<accession>A0ABW2UQP9</accession>
<dbReference type="Pfam" id="PF13202">
    <property type="entry name" value="EF-hand_5"/>
    <property type="match status" value="2"/>
</dbReference>
<evidence type="ECO:0000256" key="1">
    <source>
        <dbReference type="SAM" id="SignalP"/>
    </source>
</evidence>
<keyword evidence="4" id="KW-1185">Reference proteome</keyword>
<dbReference type="EMBL" id="JBHTFQ010000011">
    <property type="protein sequence ID" value="MFC7705881.1"/>
    <property type="molecule type" value="Genomic_DNA"/>
</dbReference>
<sequence>MKTYLLGLGACVALAMPALATEFSEIDADGDGVLSFLELQMIYPDLDAGQFDRMDSNGDGYVDAAEHEAAVQAGVLGPAPASET</sequence>
<evidence type="ECO:0000259" key="2">
    <source>
        <dbReference type="PROSITE" id="PS50222"/>
    </source>
</evidence>
<feature type="domain" description="EF-hand" evidence="2">
    <location>
        <begin position="51"/>
        <end position="77"/>
    </location>
</feature>
<gene>
    <name evidence="3" type="ORF">ACFQXB_16995</name>
</gene>
<protein>
    <recommendedName>
        <fullName evidence="2">EF-hand domain-containing protein</fullName>
    </recommendedName>
</protein>
<dbReference type="InterPro" id="IPR011992">
    <property type="entry name" value="EF-hand-dom_pair"/>
</dbReference>
<dbReference type="Proteomes" id="UP001596516">
    <property type="component" value="Unassembled WGS sequence"/>
</dbReference>
<dbReference type="PROSITE" id="PS50222">
    <property type="entry name" value="EF_HAND_2"/>
    <property type="match status" value="2"/>
</dbReference>
<dbReference type="PROSITE" id="PS00018">
    <property type="entry name" value="EF_HAND_1"/>
    <property type="match status" value="1"/>
</dbReference>
<evidence type="ECO:0000313" key="4">
    <source>
        <dbReference type="Proteomes" id="UP001596516"/>
    </source>
</evidence>
<organism evidence="3 4">
    <name type="scientific">Plastorhodobacter daqingensis</name>
    <dbReference type="NCBI Taxonomy" id="1387281"/>
    <lineage>
        <taxon>Bacteria</taxon>
        <taxon>Pseudomonadati</taxon>
        <taxon>Pseudomonadota</taxon>
        <taxon>Alphaproteobacteria</taxon>
        <taxon>Rhodobacterales</taxon>
        <taxon>Paracoccaceae</taxon>
        <taxon>Plastorhodobacter</taxon>
    </lineage>
</organism>
<dbReference type="RefSeq" id="WP_377406231.1">
    <property type="nucleotide sequence ID" value="NZ_JBHTFQ010000011.1"/>
</dbReference>
<dbReference type="InterPro" id="IPR018247">
    <property type="entry name" value="EF_Hand_1_Ca_BS"/>
</dbReference>
<dbReference type="InterPro" id="IPR002048">
    <property type="entry name" value="EF_hand_dom"/>
</dbReference>
<reference evidence="4" key="1">
    <citation type="journal article" date="2019" name="Int. J. Syst. Evol. Microbiol.">
        <title>The Global Catalogue of Microorganisms (GCM) 10K type strain sequencing project: providing services to taxonomists for standard genome sequencing and annotation.</title>
        <authorList>
            <consortium name="The Broad Institute Genomics Platform"/>
            <consortium name="The Broad Institute Genome Sequencing Center for Infectious Disease"/>
            <person name="Wu L."/>
            <person name="Ma J."/>
        </authorList>
    </citation>
    <scope>NUCLEOTIDE SEQUENCE [LARGE SCALE GENOMIC DNA]</scope>
    <source>
        <strain evidence="4">CGMCC 1.12750</strain>
    </source>
</reference>
<comment type="caution">
    <text evidence="3">The sequence shown here is derived from an EMBL/GenBank/DDBJ whole genome shotgun (WGS) entry which is preliminary data.</text>
</comment>
<dbReference type="Gene3D" id="1.10.238.10">
    <property type="entry name" value="EF-hand"/>
    <property type="match status" value="1"/>
</dbReference>
<keyword evidence="1" id="KW-0732">Signal</keyword>
<feature type="chain" id="PRO_5047304834" description="EF-hand domain-containing protein" evidence="1">
    <location>
        <begin position="21"/>
        <end position="84"/>
    </location>
</feature>
<evidence type="ECO:0000313" key="3">
    <source>
        <dbReference type="EMBL" id="MFC7705881.1"/>
    </source>
</evidence>